<dbReference type="InterPro" id="IPR050546">
    <property type="entry name" value="Glycosyl_Hydrlase_16"/>
</dbReference>
<feature type="domain" description="GH16" evidence="2">
    <location>
        <begin position="23"/>
        <end position="306"/>
    </location>
</feature>
<evidence type="ECO:0000256" key="1">
    <source>
        <dbReference type="SAM" id="SignalP"/>
    </source>
</evidence>
<comment type="caution">
    <text evidence="3">The sequence shown here is derived from an EMBL/GenBank/DDBJ whole genome shotgun (WGS) entry which is preliminary data.</text>
</comment>
<keyword evidence="4" id="KW-1185">Reference proteome</keyword>
<dbReference type="InterPro" id="IPR000757">
    <property type="entry name" value="Beta-glucanase-like"/>
</dbReference>
<dbReference type="EMBL" id="ONZQ02000003">
    <property type="protein sequence ID" value="SPN99594.1"/>
    <property type="molecule type" value="Genomic_DNA"/>
</dbReference>
<feature type="chain" id="PRO_5042266587" evidence="1">
    <location>
        <begin position="28"/>
        <end position="311"/>
    </location>
</feature>
<dbReference type="Proteomes" id="UP001187682">
    <property type="component" value="Unassembled WGS sequence"/>
</dbReference>
<dbReference type="SUPFAM" id="SSF49899">
    <property type="entry name" value="Concanavalin A-like lectins/glucanases"/>
    <property type="match status" value="1"/>
</dbReference>
<dbReference type="GO" id="GO:0004553">
    <property type="term" value="F:hydrolase activity, hydrolyzing O-glycosyl compounds"/>
    <property type="evidence" value="ECO:0007669"/>
    <property type="project" value="InterPro"/>
</dbReference>
<feature type="signal peptide" evidence="1">
    <location>
        <begin position="1"/>
        <end position="27"/>
    </location>
</feature>
<dbReference type="GO" id="GO:0005975">
    <property type="term" value="P:carbohydrate metabolic process"/>
    <property type="evidence" value="ECO:0007669"/>
    <property type="project" value="InterPro"/>
</dbReference>
<reference evidence="3" key="1">
    <citation type="submission" date="2018-03" db="EMBL/GenBank/DDBJ databases">
        <authorList>
            <person name="Guldener U."/>
        </authorList>
    </citation>
    <scope>NUCLEOTIDE SEQUENCE</scope>
</reference>
<dbReference type="PROSITE" id="PS51762">
    <property type="entry name" value="GH16_2"/>
    <property type="match status" value="1"/>
</dbReference>
<dbReference type="PANTHER" id="PTHR10963">
    <property type="entry name" value="GLYCOSYL HYDROLASE-RELATED"/>
    <property type="match status" value="1"/>
</dbReference>
<dbReference type="Gene3D" id="2.60.120.200">
    <property type="match status" value="1"/>
</dbReference>
<keyword evidence="1" id="KW-0732">Signal</keyword>
<evidence type="ECO:0000313" key="3">
    <source>
        <dbReference type="EMBL" id="SPN99594.1"/>
    </source>
</evidence>
<dbReference type="AlphaFoldDB" id="A0AAE8MT96"/>
<dbReference type="Pfam" id="PF26113">
    <property type="entry name" value="GH16_XgeA"/>
    <property type="match status" value="1"/>
</dbReference>
<proteinExistence type="predicted"/>
<organism evidence="3 4">
    <name type="scientific">Cephalotrichum gorgonifer</name>
    <dbReference type="NCBI Taxonomy" id="2041049"/>
    <lineage>
        <taxon>Eukaryota</taxon>
        <taxon>Fungi</taxon>
        <taxon>Dikarya</taxon>
        <taxon>Ascomycota</taxon>
        <taxon>Pezizomycotina</taxon>
        <taxon>Sordariomycetes</taxon>
        <taxon>Hypocreomycetidae</taxon>
        <taxon>Microascales</taxon>
        <taxon>Microascaceae</taxon>
        <taxon>Cephalotrichum</taxon>
    </lineage>
</organism>
<sequence length="311" mass="32356">MTRSKASLRNGLSALSVLLLSTSPAAAQTIPDGFREVIFYDDFSTPLTDNWEFDLGRSYPGGPDGWGTGEIQTYTDSLANIAVDSGNLVITPLRDATGAWSSSRIEGRPENDWACPPGGRLRVEASLKLGADAEAVQAGIWPAFWALGSTYRGDYNNWPAVGEIDILESPNGMARTWHTVHCGVTPGGPCDETNGVGGNADFSRGVFHVISVEISRAAGDGDWQADSITYAVDDVTTTTVTGGDVGDATAWAALAHEPKFLIFNVAVGGGFPDAIAGAATPNEATAGGPGAALEVDASRSTVLVGLRPVAK</sequence>
<accession>A0AAE8MT96</accession>
<dbReference type="PANTHER" id="PTHR10963:SF60">
    <property type="entry name" value="GRAM-NEGATIVE BACTERIA-BINDING PROTEIN 1-RELATED"/>
    <property type="match status" value="1"/>
</dbReference>
<name>A0AAE8MT96_9PEZI</name>
<gene>
    <name evidence="3" type="ORF">DNG_02446</name>
</gene>
<evidence type="ECO:0000259" key="2">
    <source>
        <dbReference type="PROSITE" id="PS51762"/>
    </source>
</evidence>
<evidence type="ECO:0000313" key="4">
    <source>
        <dbReference type="Proteomes" id="UP001187682"/>
    </source>
</evidence>
<dbReference type="InterPro" id="IPR013320">
    <property type="entry name" value="ConA-like_dom_sf"/>
</dbReference>
<protein>
    <submittedName>
        <fullName evidence="3">Related to endo-1,3-beta-glucanase</fullName>
    </submittedName>
</protein>